<accession>A0A495DKF4</accession>
<organism evidence="2 3">
    <name type="scientific">Maricaulis maris</name>
    <dbReference type="NCBI Taxonomy" id="74318"/>
    <lineage>
        <taxon>Bacteria</taxon>
        <taxon>Pseudomonadati</taxon>
        <taxon>Pseudomonadota</taxon>
        <taxon>Alphaproteobacteria</taxon>
        <taxon>Maricaulales</taxon>
        <taxon>Maricaulaceae</taxon>
        <taxon>Maricaulis</taxon>
    </lineage>
</organism>
<sequence length="103" mass="11625">MKRLRARDFTADRAWGAERLALFGSTGVSLHWTDRPYRWHRNTGDEVFVVLDGRVEMKYREGGEEKSMQLEAGDALTIGDGEEHVAHPVGEARILVIEDIGSE</sequence>
<dbReference type="OrthoDB" id="3829432at2"/>
<gene>
    <name evidence="2" type="ORF">C7435_1037</name>
</gene>
<dbReference type="SUPFAM" id="SSF51182">
    <property type="entry name" value="RmlC-like cupins"/>
    <property type="match status" value="1"/>
</dbReference>
<dbReference type="RefSeq" id="WP_075190782.1">
    <property type="nucleotide sequence ID" value="NZ_RBIM01000002.1"/>
</dbReference>
<proteinExistence type="predicted"/>
<dbReference type="InterPro" id="IPR011051">
    <property type="entry name" value="RmlC_Cupin_sf"/>
</dbReference>
<dbReference type="Gene3D" id="2.60.120.10">
    <property type="entry name" value="Jelly Rolls"/>
    <property type="match status" value="1"/>
</dbReference>
<dbReference type="Proteomes" id="UP000273675">
    <property type="component" value="Unassembled WGS sequence"/>
</dbReference>
<reference evidence="2 3" key="1">
    <citation type="submission" date="2018-10" db="EMBL/GenBank/DDBJ databases">
        <title>Genomic Encyclopedia of Type Strains, Phase IV (KMG-IV): sequencing the most valuable type-strain genomes for metagenomic binning, comparative biology and taxonomic classification.</title>
        <authorList>
            <person name="Goeker M."/>
        </authorList>
    </citation>
    <scope>NUCLEOTIDE SEQUENCE [LARGE SCALE GENOMIC DNA]</scope>
    <source>
        <strain evidence="2 3">DSM 4734</strain>
    </source>
</reference>
<feature type="domain" description="Cupin type-2" evidence="1">
    <location>
        <begin position="39"/>
        <end position="97"/>
    </location>
</feature>
<evidence type="ECO:0000313" key="2">
    <source>
        <dbReference type="EMBL" id="RKR03089.1"/>
    </source>
</evidence>
<dbReference type="Pfam" id="PF07883">
    <property type="entry name" value="Cupin_2"/>
    <property type="match status" value="1"/>
</dbReference>
<evidence type="ECO:0000313" key="3">
    <source>
        <dbReference type="Proteomes" id="UP000273675"/>
    </source>
</evidence>
<evidence type="ECO:0000259" key="1">
    <source>
        <dbReference type="Pfam" id="PF07883"/>
    </source>
</evidence>
<dbReference type="InterPro" id="IPR013096">
    <property type="entry name" value="Cupin_2"/>
</dbReference>
<protein>
    <recommendedName>
        <fullName evidence="1">Cupin type-2 domain-containing protein</fullName>
    </recommendedName>
</protein>
<dbReference type="AlphaFoldDB" id="A0A495DKF4"/>
<comment type="caution">
    <text evidence="2">The sequence shown here is derived from an EMBL/GenBank/DDBJ whole genome shotgun (WGS) entry which is preliminary data.</text>
</comment>
<name>A0A495DKF4_9PROT</name>
<dbReference type="EMBL" id="RBIM01000002">
    <property type="protein sequence ID" value="RKR03089.1"/>
    <property type="molecule type" value="Genomic_DNA"/>
</dbReference>
<dbReference type="InterPro" id="IPR014710">
    <property type="entry name" value="RmlC-like_jellyroll"/>
</dbReference>